<dbReference type="Proteomes" id="UP000830055">
    <property type="component" value="Chromosome"/>
</dbReference>
<keyword evidence="3" id="KW-1185">Reference proteome</keyword>
<proteinExistence type="predicted"/>
<evidence type="ECO:0000259" key="1">
    <source>
        <dbReference type="Pfam" id="PF12706"/>
    </source>
</evidence>
<dbReference type="SUPFAM" id="SSF56281">
    <property type="entry name" value="Metallo-hydrolase/oxidoreductase"/>
    <property type="match status" value="1"/>
</dbReference>
<accession>A0ABM7WB99</accession>
<evidence type="ECO:0000313" key="2">
    <source>
        <dbReference type="EMBL" id="BDD88145.1"/>
    </source>
</evidence>
<name>A0ABM7WB99_9BACT</name>
<sequence length="308" mass="34682">MKLRFWGVRGSLPCPGPRTVKYGGNSACLELRIDRLGKIIVIDAGTGIRELGNHLMKHDLPRGPLDIDLFLSHTHWDHIMGFPYFTPIYIPATRLRVYGPVSFEDDPLQDVVGGQMKYRYFPVNVGELASNIDYIRLREDPSIDLGSGVTLATKILNHPILALGYRFEFEGTVLCTCYDTEPFRNLFITDPDHPDYDEAMAYEGQVVAEEQNEAIEQFFAGADLLIHDAQYTEQEYAGKIGWGHSTYEQALAAAQRAGVKRLAFFHHDPDRTDDQIDALAAKYCQPGAYGSMEVFFAREGLEVDLCPR</sequence>
<dbReference type="CDD" id="cd07715">
    <property type="entry name" value="TaR3-like_MBL-fold"/>
    <property type="match status" value="1"/>
</dbReference>
<dbReference type="EMBL" id="AP025516">
    <property type="protein sequence ID" value="BDD88145.1"/>
    <property type="molecule type" value="Genomic_DNA"/>
</dbReference>
<feature type="domain" description="Metallo-beta-lactamase" evidence="1">
    <location>
        <begin position="40"/>
        <end position="267"/>
    </location>
</feature>
<dbReference type="InterPro" id="IPR001279">
    <property type="entry name" value="Metallo-B-lactamas"/>
</dbReference>
<dbReference type="PANTHER" id="PTHR42663">
    <property type="entry name" value="HYDROLASE C777.06C-RELATED-RELATED"/>
    <property type="match status" value="1"/>
</dbReference>
<reference evidence="2 3" key="1">
    <citation type="submission" date="2022-01" db="EMBL/GenBank/DDBJ databases">
        <title>Desulfofustis limnae sp. nov., a novel mesophilic sulfate-reducing bacterium isolated from marsh soil.</title>
        <authorList>
            <person name="Watanabe M."/>
            <person name="Takahashi A."/>
            <person name="Kojima H."/>
            <person name="Fukui M."/>
        </authorList>
    </citation>
    <scope>NUCLEOTIDE SEQUENCE [LARGE SCALE GENOMIC DNA]</scope>
    <source>
        <strain evidence="2 3">PPLL</strain>
    </source>
</reference>
<dbReference type="Pfam" id="PF12706">
    <property type="entry name" value="Lactamase_B_2"/>
    <property type="match status" value="1"/>
</dbReference>
<protein>
    <submittedName>
        <fullName evidence="2">MBL fold metallo-hydrolase</fullName>
    </submittedName>
</protein>
<gene>
    <name evidence="2" type="ORF">DPPLL_25100</name>
</gene>
<organism evidence="2 3">
    <name type="scientific">Desulfofustis limnaeus</name>
    <dbReference type="NCBI Taxonomy" id="2740163"/>
    <lineage>
        <taxon>Bacteria</taxon>
        <taxon>Pseudomonadati</taxon>
        <taxon>Thermodesulfobacteriota</taxon>
        <taxon>Desulfobulbia</taxon>
        <taxon>Desulfobulbales</taxon>
        <taxon>Desulfocapsaceae</taxon>
        <taxon>Desulfofustis</taxon>
    </lineage>
</organism>
<dbReference type="InterPro" id="IPR036866">
    <property type="entry name" value="RibonucZ/Hydroxyglut_hydro"/>
</dbReference>
<dbReference type="Gene3D" id="3.60.15.10">
    <property type="entry name" value="Ribonuclease Z/Hydroxyacylglutathione hydrolase-like"/>
    <property type="match status" value="1"/>
</dbReference>
<dbReference type="RefSeq" id="WP_284151532.1">
    <property type="nucleotide sequence ID" value="NZ_AP025516.1"/>
</dbReference>
<evidence type="ECO:0000313" key="3">
    <source>
        <dbReference type="Proteomes" id="UP000830055"/>
    </source>
</evidence>
<dbReference type="PANTHER" id="PTHR42663:SF4">
    <property type="entry name" value="SLL1036 PROTEIN"/>
    <property type="match status" value="1"/>
</dbReference>